<feature type="transmembrane region" description="Helical" evidence="1">
    <location>
        <begin position="20"/>
        <end position="41"/>
    </location>
</feature>
<accession>A0A212JW38</accession>
<evidence type="ECO:0008006" key="3">
    <source>
        <dbReference type="Google" id="ProtNLM"/>
    </source>
</evidence>
<organism evidence="2">
    <name type="scientific">uncultured Eubacteriales bacterium</name>
    <dbReference type="NCBI Taxonomy" id="172733"/>
    <lineage>
        <taxon>Bacteria</taxon>
        <taxon>Bacillati</taxon>
        <taxon>Bacillota</taxon>
        <taxon>Clostridia</taxon>
        <taxon>Eubacteriales</taxon>
        <taxon>environmental samples</taxon>
    </lineage>
</organism>
<evidence type="ECO:0000256" key="1">
    <source>
        <dbReference type="SAM" id="Phobius"/>
    </source>
</evidence>
<name>A0A212JW38_9FIRM</name>
<feature type="transmembrane region" description="Helical" evidence="1">
    <location>
        <begin position="80"/>
        <end position="101"/>
    </location>
</feature>
<protein>
    <recommendedName>
        <fullName evidence="3">Stage II sporulation protein M</fullName>
    </recommendedName>
</protein>
<keyword evidence="1" id="KW-0472">Membrane</keyword>
<dbReference type="AlphaFoldDB" id="A0A212JW38"/>
<feature type="transmembrane region" description="Helical" evidence="1">
    <location>
        <begin position="137"/>
        <end position="157"/>
    </location>
</feature>
<sequence length="209" mass="21662">MRRAVAGIWDVPLEGGSSALAVTAAFFFLGGIAGCLLAASVGGSGSDSLASYIEGFWVVARSESVTRPDLLPLIWEVLRWPLFTVIFSFTALGLIGIPVLFSIRGFLLSFAIASFSRIFGGTGALMALVVFGVSGLFSIPALFALGVHGFAAARGLAGRALGEGKRFSPFGRAYFLRCGVCAGAFCVCIVLEYLVVPVLVAGMAGLIPA</sequence>
<reference evidence="2" key="1">
    <citation type="submission" date="2016-04" db="EMBL/GenBank/DDBJ databases">
        <authorList>
            <person name="Evans L.H."/>
            <person name="Alamgir A."/>
            <person name="Owens N."/>
            <person name="Weber N.D."/>
            <person name="Virtaneva K."/>
            <person name="Barbian K."/>
            <person name="Babar A."/>
            <person name="Rosenke K."/>
        </authorList>
    </citation>
    <scope>NUCLEOTIDE SEQUENCE</scope>
    <source>
        <strain evidence="2">86</strain>
    </source>
</reference>
<evidence type="ECO:0000313" key="2">
    <source>
        <dbReference type="EMBL" id="SBW03680.1"/>
    </source>
</evidence>
<proteinExistence type="predicted"/>
<dbReference type="PROSITE" id="PS51257">
    <property type="entry name" value="PROKAR_LIPOPROTEIN"/>
    <property type="match status" value="1"/>
</dbReference>
<dbReference type="EMBL" id="FLUN01000001">
    <property type="protein sequence ID" value="SBW03680.1"/>
    <property type="molecule type" value="Genomic_DNA"/>
</dbReference>
<gene>
    <name evidence="2" type="ORF">KL86CLO1_11810</name>
</gene>
<feature type="transmembrane region" description="Helical" evidence="1">
    <location>
        <begin position="108"/>
        <end position="131"/>
    </location>
</feature>
<keyword evidence="1" id="KW-1133">Transmembrane helix</keyword>
<feature type="transmembrane region" description="Helical" evidence="1">
    <location>
        <begin position="178"/>
        <end position="207"/>
    </location>
</feature>
<keyword evidence="1" id="KW-0812">Transmembrane</keyword>